<evidence type="ECO:0000313" key="9">
    <source>
        <dbReference type="EMBL" id="SVB41074.1"/>
    </source>
</evidence>
<dbReference type="InterPro" id="IPR013785">
    <property type="entry name" value="Aldolase_TIM"/>
</dbReference>
<evidence type="ECO:0000256" key="2">
    <source>
        <dbReference type="ARBA" id="ARBA00004948"/>
    </source>
</evidence>
<evidence type="ECO:0000259" key="8">
    <source>
        <dbReference type="Pfam" id="PF05690"/>
    </source>
</evidence>
<comment type="function">
    <text evidence="1">Catalyzes the rearrangement of 1-deoxy-D-xylulose 5-phosphate (DXP) to produce the thiazole phosphate moiety of thiamine. Sulfur is provided by the thiocarboxylate moiety of the carrier protein ThiS. In vitro, sulfur can be provided by H(2)S.</text>
</comment>
<dbReference type="PANTHER" id="PTHR34266:SF2">
    <property type="entry name" value="THIAZOLE SYNTHASE"/>
    <property type="match status" value="1"/>
</dbReference>
<dbReference type="InterPro" id="IPR033983">
    <property type="entry name" value="Thiazole_synthase_ThiG"/>
</dbReference>
<evidence type="ECO:0000256" key="5">
    <source>
        <dbReference type="ARBA" id="ARBA00022977"/>
    </source>
</evidence>
<evidence type="ECO:0000256" key="6">
    <source>
        <dbReference type="ARBA" id="ARBA00023270"/>
    </source>
</evidence>
<accession>A0A382DSZ6</accession>
<dbReference type="GO" id="GO:1990107">
    <property type="term" value="F:thiazole synthase activity"/>
    <property type="evidence" value="ECO:0007669"/>
    <property type="project" value="UniProtKB-EC"/>
</dbReference>
<dbReference type="CDD" id="cd04728">
    <property type="entry name" value="ThiG"/>
    <property type="match status" value="1"/>
</dbReference>
<evidence type="ECO:0000256" key="1">
    <source>
        <dbReference type="ARBA" id="ARBA00002834"/>
    </source>
</evidence>
<feature type="domain" description="Thiazole synthase ThiG" evidence="8">
    <location>
        <begin position="52"/>
        <end position="297"/>
    </location>
</feature>
<evidence type="ECO:0000256" key="7">
    <source>
        <dbReference type="ARBA" id="ARBA00049897"/>
    </source>
</evidence>
<organism evidence="9">
    <name type="scientific">marine metagenome</name>
    <dbReference type="NCBI Taxonomy" id="408172"/>
    <lineage>
        <taxon>unclassified sequences</taxon>
        <taxon>metagenomes</taxon>
        <taxon>ecological metagenomes</taxon>
    </lineage>
</organism>
<reference evidence="9" key="1">
    <citation type="submission" date="2018-05" db="EMBL/GenBank/DDBJ databases">
        <authorList>
            <person name="Lanie J.A."/>
            <person name="Ng W.-L."/>
            <person name="Kazmierczak K.M."/>
            <person name="Andrzejewski T.M."/>
            <person name="Davidsen T.M."/>
            <person name="Wayne K.J."/>
            <person name="Tettelin H."/>
            <person name="Glass J.I."/>
            <person name="Rusch D."/>
            <person name="Podicherti R."/>
            <person name="Tsui H.-C.T."/>
            <person name="Winkler M.E."/>
        </authorList>
    </citation>
    <scope>NUCLEOTIDE SEQUENCE</scope>
</reference>
<proteinExistence type="inferred from homology"/>
<comment type="catalytic activity">
    <reaction evidence="7">
        <text>[ThiS sulfur-carrier protein]-C-terminal-Gly-aminoethanethioate + 2-iminoacetate + 1-deoxy-D-xylulose 5-phosphate = [ThiS sulfur-carrier protein]-C-terminal Gly-Gly + 2-[(2R,5Z)-2-carboxy-4-methylthiazol-5(2H)-ylidene]ethyl phosphate + 2 H2O + H(+)</text>
        <dbReference type="Rhea" id="RHEA:26297"/>
        <dbReference type="Rhea" id="RHEA-COMP:12909"/>
        <dbReference type="Rhea" id="RHEA-COMP:19908"/>
        <dbReference type="ChEBI" id="CHEBI:15377"/>
        <dbReference type="ChEBI" id="CHEBI:15378"/>
        <dbReference type="ChEBI" id="CHEBI:57792"/>
        <dbReference type="ChEBI" id="CHEBI:62899"/>
        <dbReference type="ChEBI" id="CHEBI:77846"/>
        <dbReference type="ChEBI" id="CHEBI:90778"/>
        <dbReference type="ChEBI" id="CHEBI:232372"/>
        <dbReference type="EC" id="2.8.1.10"/>
    </reaction>
</comment>
<dbReference type="PANTHER" id="PTHR34266">
    <property type="entry name" value="THIAZOLE SYNTHASE"/>
    <property type="match status" value="1"/>
</dbReference>
<dbReference type="HAMAP" id="MF_00443">
    <property type="entry name" value="ThiG"/>
    <property type="match status" value="1"/>
</dbReference>
<protein>
    <recommendedName>
        <fullName evidence="3">thiazole synthase</fullName>
        <ecNumber evidence="3">2.8.1.10</ecNumber>
    </recommendedName>
</protein>
<dbReference type="EMBL" id="UINC01040755">
    <property type="protein sequence ID" value="SVB41074.1"/>
    <property type="molecule type" value="Genomic_DNA"/>
</dbReference>
<gene>
    <name evidence="9" type="ORF">METZ01_LOCUS193928</name>
</gene>
<dbReference type="EC" id="2.8.1.10" evidence="3"/>
<evidence type="ECO:0000256" key="4">
    <source>
        <dbReference type="ARBA" id="ARBA00022679"/>
    </source>
</evidence>
<dbReference type="Gene3D" id="3.20.20.70">
    <property type="entry name" value="Aldolase class I"/>
    <property type="match status" value="1"/>
</dbReference>
<keyword evidence="6" id="KW-0704">Schiff base</keyword>
<dbReference type="Pfam" id="PF05690">
    <property type="entry name" value="ThiG"/>
    <property type="match status" value="1"/>
</dbReference>
<sequence>MKPAERVINFADPSPELGNASVGNDFSASNHLWVGFYTETGIVSKSMTDLLQIADKTFESRLMVGTGRHRSMEEMVSSITASGAEIITVAIGRLDLSNPNEKTILDHFDWNEYTILPNTAGSATAEQAVLTARLGREVTGSDWVKLEVIPNPKHLLPDPVGTYEAAVELIKDGFTVLPYIHADPVLAVRLCEIGCATVMPLGSSIGTGQGILTMEEIRLIIEEATVPVVVDAGLAVPSDASEAFEAGADAVLVNTAIAQSPDPERMGRAFKLGVQAGREAYLAGRIPVRSSAIDSSPGAGAS</sequence>
<keyword evidence="4" id="KW-0808">Transferase</keyword>
<comment type="pathway">
    <text evidence="2">Cofactor biosynthesis; thiamine diphosphate biosynthesis.</text>
</comment>
<keyword evidence="5" id="KW-0784">Thiamine biosynthesis</keyword>
<dbReference type="InterPro" id="IPR008867">
    <property type="entry name" value="ThiG"/>
</dbReference>
<dbReference type="AlphaFoldDB" id="A0A382DSZ6"/>
<evidence type="ECO:0000256" key="3">
    <source>
        <dbReference type="ARBA" id="ARBA00011960"/>
    </source>
</evidence>
<dbReference type="SUPFAM" id="SSF110399">
    <property type="entry name" value="ThiG-like"/>
    <property type="match status" value="1"/>
</dbReference>
<name>A0A382DSZ6_9ZZZZ</name>